<evidence type="ECO:0000256" key="2">
    <source>
        <dbReference type="ARBA" id="ARBA00005294"/>
    </source>
</evidence>
<feature type="region of interest" description="Disordered" evidence="5">
    <location>
        <begin position="67"/>
        <end position="86"/>
    </location>
</feature>
<dbReference type="GeneTree" id="ENSGT00940000171332"/>
<reference evidence="6" key="3">
    <citation type="submission" date="2025-08" db="UniProtKB">
        <authorList>
            <consortium name="Ensembl"/>
        </authorList>
    </citation>
    <scope>IDENTIFICATION</scope>
</reference>
<dbReference type="STRING" id="7994.ENSAMXP00000031370"/>
<protein>
    <submittedName>
        <fullName evidence="6">Cocaine- and amphetamine-regulated transcript-like</fullName>
    </submittedName>
</protein>
<evidence type="ECO:0000313" key="7">
    <source>
        <dbReference type="Proteomes" id="UP000018467"/>
    </source>
</evidence>
<dbReference type="GO" id="GO:0008343">
    <property type="term" value="P:adult feeding behavior"/>
    <property type="evidence" value="ECO:0007669"/>
    <property type="project" value="InterPro"/>
</dbReference>
<evidence type="ECO:0000256" key="5">
    <source>
        <dbReference type="SAM" id="MobiDB-lite"/>
    </source>
</evidence>
<dbReference type="GO" id="GO:0032099">
    <property type="term" value="P:negative regulation of appetite"/>
    <property type="evidence" value="ECO:0007669"/>
    <property type="project" value="InterPro"/>
</dbReference>
<dbReference type="Ensembl" id="ENSAMXT00000049914.1">
    <property type="protein sequence ID" value="ENSAMXP00000031370.1"/>
    <property type="gene ID" value="ENSAMXG00000029703.1"/>
</dbReference>
<evidence type="ECO:0000313" key="6">
    <source>
        <dbReference type="Ensembl" id="ENSAMXP00000031370.1"/>
    </source>
</evidence>
<name>A0A3B1IPI1_ASTMX</name>
<dbReference type="InParanoid" id="A0A3B1IPI1"/>
<dbReference type="Gene3D" id="4.10.40.30">
    <property type="entry name" value="CART, C-terminal domain"/>
    <property type="match status" value="1"/>
</dbReference>
<evidence type="ECO:0000256" key="4">
    <source>
        <dbReference type="ARBA" id="ARBA00023157"/>
    </source>
</evidence>
<dbReference type="GO" id="GO:0009267">
    <property type="term" value="P:cellular response to starvation"/>
    <property type="evidence" value="ECO:0007669"/>
    <property type="project" value="InterPro"/>
</dbReference>
<dbReference type="GO" id="GO:0007186">
    <property type="term" value="P:G protein-coupled receptor signaling pathway"/>
    <property type="evidence" value="ECO:0007669"/>
    <property type="project" value="InterPro"/>
</dbReference>
<dbReference type="Pfam" id="PF06373">
    <property type="entry name" value="CART"/>
    <property type="match status" value="1"/>
</dbReference>
<dbReference type="GO" id="GO:0043410">
    <property type="term" value="P:positive regulation of MAPK cascade"/>
    <property type="evidence" value="ECO:0007669"/>
    <property type="project" value="InterPro"/>
</dbReference>
<dbReference type="GO" id="GO:0005184">
    <property type="term" value="F:neuropeptide hormone activity"/>
    <property type="evidence" value="ECO:0007669"/>
    <property type="project" value="InterPro"/>
</dbReference>
<proteinExistence type="inferred from homology"/>
<dbReference type="PANTHER" id="PTHR16655:SF2">
    <property type="entry name" value="COCAINE- AND AMPHETAMINE-REGULATED TRANSCRIPT PROTEIN-LIKE"/>
    <property type="match status" value="1"/>
</dbReference>
<dbReference type="Proteomes" id="UP000018467">
    <property type="component" value="Unassembled WGS sequence"/>
</dbReference>
<keyword evidence="7" id="KW-1185">Reference proteome</keyword>
<dbReference type="Bgee" id="ENSAMXG00000029703">
    <property type="expression patterns" value="Expressed in testis and 8 other cell types or tissues"/>
</dbReference>
<evidence type="ECO:0000256" key="1">
    <source>
        <dbReference type="ARBA" id="ARBA00004613"/>
    </source>
</evidence>
<dbReference type="InterPro" id="IPR009106">
    <property type="entry name" value="CART"/>
</dbReference>
<comment type="similarity">
    <text evidence="2">Belongs to the CART family.</text>
</comment>
<reference evidence="7" key="2">
    <citation type="journal article" date="2014" name="Nat. Commun.">
        <title>The cavefish genome reveals candidate genes for eye loss.</title>
        <authorList>
            <person name="McGaugh S.E."/>
            <person name="Gross J.B."/>
            <person name="Aken B."/>
            <person name="Blin M."/>
            <person name="Borowsky R."/>
            <person name="Chalopin D."/>
            <person name="Hinaux H."/>
            <person name="Jeffery W.R."/>
            <person name="Keene A."/>
            <person name="Ma L."/>
            <person name="Minx P."/>
            <person name="Murphy D."/>
            <person name="O'Quin K.E."/>
            <person name="Retaux S."/>
            <person name="Rohner N."/>
            <person name="Searle S.M."/>
            <person name="Stahl B.A."/>
            <person name="Tabin C."/>
            <person name="Volff J.N."/>
            <person name="Yoshizawa M."/>
            <person name="Warren W.C."/>
        </authorList>
    </citation>
    <scope>NUCLEOTIDE SEQUENCE [LARGE SCALE GENOMIC DNA]</scope>
    <source>
        <strain evidence="7">female</strain>
    </source>
</reference>
<evidence type="ECO:0000256" key="3">
    <source>
        <dbReference type="ARBA" id="ARBA00022525"/>
    </source>
</evidence>
<accession>A0A3B1IPI1</accession>
<dbReference type="SUPFAM" id="SSF64546">
    <property type="entry name" value="Satiety factor CART (cocaine and amphetamine regulated transcript)"/>
    <property type="match status" value="1"/>
</dbReference>
<dbReference type="InterPro" id="IPR036722">
    <property type="entry name" value="CART_C_sf"/>
</dbReference>
<organism evidence="6 7">
    <name type="scientific">Astyanax mexicanus</name>
    <name type="common">Blind cave fish</name>
    <name type="synonym">Astyanax fasciatus mexicanus</name>
    <dbReference type="NCBI Taxonomy" id="7994"/>
    <lineage>
        <taxon>Eukaryota</taxon>
        <taxon>Metazoa</taxon>
        <taxon>Chordata</taxon>
        <taxon>Craniata</taxon>
        <taxon>Vertebrata</taxon>
        <taxon>Euteleostomi</taxon>
        <taxon>Actinopterygii</taxon>
        <taxon>Neopterygii</taxon>
        <taxon>Teleostei</taxon>
        <taxon>Ostariophysi</taxon>
        <taxon>Characiformes</taxon>
        <taxon>Characoidei</taxon>
        <taxon>Acestrorhamphidae</taxon>
        <taxon>Acestrorhamphinae</taxon>
        <taxon>Astyanax</taxon>
    </lineage>
</organism>
<dbReference type="GO" id="GO:0005615">
    <property type="term" value="C:extracellular space"/>
    <property type="evidence" value="ECO:0007669"/>
    <property type="project" value="InterPro"/>
</dbReference>
<sequence>MQMTMPPFVSARGQLSIRHNPATRVTCPMKLCMEHGLYTGELHLLEDLNVGAETQLMEMFQKSQELADRANGQLSPDQSAEEGRNPDITAEKELIEAMEELLGRFQDNLPSTEKRAIPKCLVGSRCAMRLGPRWGPLCECSRGTYCNSILLKCI</sequence>
<dbReference type="AlphaFoldDB" id="A0A3B1IPI1"/>
<reference evidence="6" key="4">
    <citation type="submission" date="2025-09" db="UniProtKB">
        <authorList>
            <consortium name="Ensembl"/>
        </authorList>
    </citation>
    <scope>IDENTIFICATION</scope>
</reference>
<keyword evidence="3" id="KW-0964">Secreted</keyword>
<keyword evidence="4" id="KW-1015">Disulfide bond</keyword>
<reference evidence="7" key="1">
    <citation type="submission" date="2013-03" db="EMBL/GenBank/DDBJ databases">
        <authorList>
            <person name="Jeffery W."/>
            <person name="Warren W."/>
            <person name="Wilson R.K."/>
        </authorList>
    </citation>
    <scope>NUCLEOTIDE SEQUENCE</scope>
    <source>
        <strain evidence="7">female</strain>
    </source>
</reference>
<dbReference type="PANTHER" id="PTHR16655">
    <property type="entry name" value="COCAINE AND AMPHETAMINE REGULATED TRANSCRIPT PROTEIN"/>
    <property type="match status" value="1"/>
</dbReference>
<dbReference type="FunCoup" id="A0A3B1IPI1">
    <property type="interactions" value="39"/>
</dbReference>
<comment type="subcellular location">
    <subcellularLocation>
        <location evidence="1">Secreted</location>
    </subcellularLocation>
</comment>